<keyword evidence="1" id="KW-0812">Transmembrane</keyword>
<protein>
    <submittedName>
        <fullName evidence="2">Envelope stress response membrane protein PspB</fullName>
    </submittedName>
</protein>
<dbReference type="AlphaFoldDB" id="A0A9X2EFA5"/>
<dbReference type="Proteomes" id="UP001155128">
    <property type="component" value="Unassembled WGS sequence"/>
</dbReference>
<dbReference type="RefSeq" id="WP_252115525.1">
    <property type="nucleotide sequence ID" value="NZ_JAMSHT010000001.1"/>
</dbReference>
<dbReference type="InterPro" id="IPR009554">
    <property type="entry name" value="Phageshock_PspB"/>
</dbReference>
<keyword evidence="3" id="KW-1185">Reference proteome</keyword>
<dbReference type="GO" id="GO:0009271">
    <property type="term" value="P:phage shock"/>
    <property type="evidence" value="ECO:0007669"/>
    <property type="project" value="InterPro"/>
</dbReference>
<accession>A0A9X2EFA5</accession>
<dbReference type="EMBL" id="JAMSHT010000001">
    <property type="protein sequence ID" value="MCM8556918.1"/>
    <property type="molecule type" value="Genomic_DNA"/>
</dbReference>
<comment type="caution">
    <text evidence="2">The sequence shown here is derived from an EMBL/GenBank/DDBJ whole genome shotgun (WGS) entry which is preliminary data.</text>
</comment>
<keyword evidence="1" id="KW-0472">Membrane</keyword>
<evidence type="ECO:0000313" key="2">
    <source>
        <dbReference type="EMBL" id="MCM8556918.1"/>
    </source>
</evidence>
<feature type="transmembrane region" description="Helical" evidence="1">
    <location>
        <begin position="6"/>
        <end position="26"/>
    </location>
</feature>
<evidence type="ECO:0000256" key="1">
    <source>
        <dbReference type="SAM" id="Phobius"/>
    </source>
</evidence>
<keyword evidence="1" id="KW-1133">Transmembrane helix</keyword>
<dbReference type="NCBIfam" id="TIGR02976">
    <property type="entry name" value="phageshock_pspB"/>
    <property type="match status" value="1"/>
</dbReference>
<evidence type="ECO:0000313" key="3">
    <source>
        <dbReference type="Proteomes" id="UP001155128"/>
    </source>
</evidence>
<sequence>MGDEFIGFFAIFAIFIGLPWLIFHYVTKWKSQTSLTEPDERLLDELHDLARRLDDRIQTIERIMSAEDPDWKRRSIAYNPVDDRDESLLGRADDLLAEHEALLSRRKEK</sequence>
<proteinExistence type="predicted"/>
<dbReference type="GO" id="GO:0006355">
    <property type="term" value="P:regulation of DNA-templated transcription"/>
    <property type="evidence" value="ECO:0007669"/>
    <property type="project" value="InterPro"/>
</dbReference>
<reference evidence="2" key="1">
    <citation type="submission" date="2022-06" db="EMBL/GenBank/DDBJ databases">
        <title>Sphingomicrobium sedimins sp. nov., a marine bacterium isolated from tidal flat.</title>
        <authorList>
            <person name="Kim C.-H."/>
            <person name="Yoo Y."/>
            <person name="Kim J.-J."/>
        </authorList>
    </citation>
    <scope>NUCLEOTIDE SEQUENCE</scope>
    <source>
        <strain evidence="2">GRR-S6-50</strain>
    </source>
</reference>
<organism evidence="2 3">
    <name type="scientific">Sphingomicrobium sediminis</name>
    <dbReference type="NCBI Taxonomy" id="2950949"/>
    <lineage>
        <taxon>Bacteria</taxon>
        <taxon>Pseudomonadati</taxon>
        <taxon>Pseudomonadota</taxon>
        <taxon>Alphaproteobacteria</taxon>
        <taxon>Sphingomonadales</taxon>
        <taxon>Sphingomonadaceae</taxon>
        <taxon>Sphingomicrobium</taxon>
    </lineage>
</organism>
<gene>
    <name evidence="2" type="primary">pspB</name>
    <name evidence="2" type="ORF">NDO55_03690</name>
</gene>
<name>A0A9X2EFA5_9SPHN</name>
<dbReference type="Pfam" id="PF06667">
    <property type="entry name" value="PspB"/>
    <property type="match status" value="1"/>
</dbReference>